<dbReference type="Pfam" id="PF11238">
    <property type="entry name" value="DUF3039"/>
    <property type="match status" value="1"/>
</dbReference>
<dbReference type="OrthoDB" id="8481541at2"/>
<dbReference type="EMBL" id="FNQV01000019">
    <property type="protein sequence ID" value="SEA74702.1"/>
    <property type="molecule type" value="Genomic_DNA"/>
</dbReference>
<evidence type="ECO:0008006" key="4">
    <source>
        <dbReference type="Google" id="ProtNLM"/>
    </source>
</evidence>
<accession>A0A1H4DR78</accession>
<evidence type="ECO:0000313" key="3">
    <source>
        <dbReference type="Proteomes" id="UP000199288"/>
    </source>
</evidence>
<dbReference type="Proteomes" id="UP000199288">
    <property type="component" value="Unassembled WGS sequence"/>
</dbReference>
<gene>
    <name evidence="2" type="ORF">SAMN02910418_02310</name>
</gene>
<keyword evidence="3" id="KW-1185">Reference proteome</keyword>
<protein>
    <recommendedName>
        <fullName evidence="4">DUF3039 domain-containing protein</fullName>
    </recommendedName>
</protein>
<organism evidence="2 3">
    <name type="scientific">Bowdeniella nasicola</name>
    <dbReference type="NCBI Taxonomy" id="208480"/>
    <lineage>
        <taxon>Bacteria</taxon>
        <taxon>Bacillati</taxon>
        <taxon>Actinomycetota</taxon>
        <taxon>Actinomycetes</taxon>
        <taxon>Actinomycetales</taxon>
        <taxon>Actinomycetaceae</taxon>
        <taxon>Bowdeniella</taxon>
    </lineage>
</organism>
<evidence type="ECO:0000313" key="2">
    <source>
        <dbReference type="EMBL" id="SEA74702.1"/>
    </source>
</evidence>
<dbReference type="InterPro" id="IPR021400">
    <property type="entry name" value="DUF3039"/>
</dbReference>
<name>A0A1H4DR78_9ACTO</name>
<reference evidence="3" key="1">
    <citation type="submission" date="2016-10" db="EMBL/GenBank/DDBJ databases">
        <authorList>
            <person name="Varghese N."/>
            <person name="Submissions S."/>
        </authorList>
    </citation>
    <scope>NUCLEOTIDE SEQUENCE [LARGE SCALE GENOMIC DNA]</scope>
    <source>
        <strain evidence="3">KPR-1</strain>
    </source>
</reference>
<evidence type="ECO:0000256" key="1">
    <source>
        <dbReference type="SAM" id="MobiDB-lite"/>
    </source>
</evidence>
<dbReference type="AlphaFoldDB" id="A0A1H4DR78"/>
<feature type="region of interest" description="Disordered" evidence="1">
    <location>
        <begin position="1"/>
        <end position="41"/>
    </location>
</feature>
<feature type="compositionally biased region" description="Low complexity" evidence="1">
    <location>
        <begin position="12"/>
        <end position="21"/>
    </location>
</feature>
<dbReference type="RefSeq" id="WP_092566035.1">
    <property type="nucleotide sequence ID" value="NZ_FNQV01000019.1"/>
</dbReference>
<proteinExistence type="predicted"/>
<sequence length="110" mass="11729">MQISLAAGQPHSEPSSPTTPEGASDTALLEREETRTDDGDADRFAHYVRKDKAAAAAVTGKPVVALCGKVWVPGRDPSKYPVCPKCKEIHAELTKGGPRWPFGRGRGSDS</sequence>
<feature type="compositionally biased region" description="Basic and acidic residues" evidence="1">
    <location>
        <begin position="28"/>
        <end position="41"/>
    </location>
</feature>